<accession>A0A381WRQ1</accession>
<dbReference type="PANTHER" id="PTHR43316:SF3">
    <property type="entry name" value="HALOACID DEHALOGENASE, TYPE II (AFU_ORTHOLOGUE AFUA_2G07750)-RELATED"/>
    <property type="match status" value="1"/>
</dbReference>
<dbReference type="EMBL" id="UINC01012608">
    <property type="protein sequence ID" value="SVA54971.1"/>
    <property type="molecule type" value="Genomic_DNA"/>
</dbReference>
<dbReference type="SUPFAM" id="SSF56784">
    <property type="entry name" value="HAD-like"/>
    <property type="match status" value="1"/>
</dbReference>
<name>A0A381WRQ1_9ZZZZ</name>
<dbReference type="InterPro" id="IPR051540">
    <property type="entry name" value="S-2-haloacid_dehalogenase"/>
</dbReference>
<dbReference type="InterPro" id="IPR006439">
    <property type="entry name" value="HAD-SF_hydro_IA"/>
</dbReference>
<dbReference type="NCBIfam" id="TIGR01549">
    <property type="entry name" value="HAD-SF-IA-v1"/>
    <property type="match status" value="1"/>
</dbReference>
<dbReference type="PANTHER" id="PTHR43316">
    <property type="entry name" value="HYDROLASE, HALOACID DELAHOGENASE-RELATED"/>
    <property type="match status" value="1"/>
</dbReference>
<dbReference type="InterPro" id="IPR023214">
    <property type="entry name" value="HAD_sf"/>
</dbReference>
<dbReference type="InterPro" id="IPR023198">
    <property type="entry name" value="PGP-like_dom2"/>
</dbReference>
<protein>
    <recommendedName>
        <fullName evidence="3">HAD family hydrolase</fullName>
    </recommendedName>
</protein>
<evidence type="ECO:0000256" key="1">
    <source>
        <dbReference type="ARBA" id="ARBA00022801"/>
    </source>
</evidence>
<dbReference type="GO" id="GO:0016787">
    <property type="term" value="F:hydrolase activity"/>
    <property type="evidence" value="ECO:0007669"/>
    <property type="project" value="UniProtKB-KW"/>
</dbReference>
<dbReference type="InterPro" id="IPR036412">
    <property type="entry name" value="HAD-like_sf"/>
</dbReference>
<gene>
    <name evidence="2" type="ORF">METZ01_LOCUS107825</name>
</gene>
<evidence type="ECO:0008006" key="3">
    <source>
        <dbReference type="Google" id="ProtNLM"/>
    </source>
</evidence>
<dbReference type="Gene3D" id="3.40.50.1000">
    <property type="entry name" value="HAD superfamily/HAD-like"/>
    <property type="match status" value="1"/>
</dbReference>
<dbReference type="SFLD" id="SFLDS00003">
    <property type="entry name" value="Haloacid_Dehalogenase"/>
    <property type="match status" value="1"/>
</dbReference>
<proteinExistence type="predicted"/>
<dbReference type="PRINTS" id="PR00413">
    <property type="entry name" value="HADHALOGNASE"/>
</dbReference>
<sequence>MIKAIFFDLYGTLAGFKPSRYEIQSQACDQFGISLTQQGVLRGYGQADAFMTKQNISHPLRQMSEIERYKFFCEYERRIIRGSGIDVDLETAGEIWNTVRAIPYDMTIFEDVWPVLDELRSRDICLGLLSNMNRSGSKLLDEFNLSKHMQFAVTSLELGVEKPNPLMFKKALEVACVSELEAVHVGDQIGSDVDGAENSGLRPILIDRDGNHSGFSRCLRISNMGQLLDALDSLAEDFM</sequence>
<dbReference type="Gene3D" id="1.10.150.240">
    <property type="entry name" value="Putative phosphatase, domain 2"/>
    <property type="match status" value="1"/>
</dbReference>
<organism evidence="2">
    <name type="scientific">marine metagenome</name>
    <dbReference type="NCBI Taxonomy" id="408172"/>
    <lineage>
        <taxon>unclassified sequences</taxon>
        <taxon>metagenomes</taxon>
        <taxon>ecological metagenomes</taxon>
    </lineage>
</organism>
<reference evidence="2" key="1">
    <citation type="submission" date="2018-05" db="EMBL/GenBank/DDBJ databases">
        <authorList>
            <person name="Lanie J.A."/>
            <person name="Ng W.-L."/>
            <person name="Kazmierczak K.M."/>
            <person name="Andrzejewski T.M."/>
            <person name="Davidsen T.M."/>
            <person name="Wayne K.J."/>
            <person name="Tettelin H."/>
            <person name="Glass J.I."/>
            <person name="Rusch D."/>
            <person name="Podicherti R."/>
            <person name="Tsui H.-C.T."/>
            <person name="Winkler M.E."/>
        </authorList>
    </citation>
    <scope>NUCLEOTIDE SEQUENCE</scope>
</reference>
<dbReference type="Pfam" id="PF00702">
    <property type="entry name" value="Hydrolase"/>
    <property type="match status" value="1"/>
</dbReference>
<evidence type="ECO:0000313" key="2">
    <source>
        <dbReference type="EMBL" id="SVA54971.1"/>
    </source>
</evidence>
<dbReference type="AlphaFoldDB" id="A0A381WRQ1"/>
<dbReference type="SFLD" id="SFLDG01129">
    <property type="entry name" value="C1.5:_HAD__Beta-PGM__Phosphata"/>
    <property type="match status" value="1"/>
</dbReference>
<keyword evidence="1" id="KW-0378">Hydrolase</keyword>